<dbReference type="RefSeq" id="XP_016444958.1">
    <property type="nucleotide sequence ID" value="XM_016589472.1"/>
</dbReference>
<sequence length="196" mass="23024">MELFQKQRFIQKYRSRLGMKTTISNVNGKIWLFLDVVIQWDVIIDTEQQLTIMVYHQHLCKHIIMTFVYAKCSSLDRLELWDNLYYLSSDMELPWVVGGDFNIVLNEEDNIGGLPVYPPDYEDFALCVNSYGLFDMGYKGSPFTWWNGRSNSECIFKRLDRIFVNLPFQTLFPTTEVEHHIRTGSDHAPLLMSYGE</sequence>
<protein>
    <recommendedName>
        <fullName evidence="1">Endonuclease/exonuclease/phosphatase domain-containing protein</fullName>
    </recommendedName>
</protein>
<dbReference type="PANTHER" id="PTHR33710:SF79">
    <property type="entry name" value="OS06G0205337 PROTEIN"/>
    <property type="match status" value="1"/>
</dbReference>
<dbReference type="PaxDb" id="4097-A0A1S3XYF6"/>
<dbReference type="KEGG" id="nta:107770193"/>
<dbReference type="InterPro" id="IPR036691">
    <property type="entry name" value="Endo/exonu/phosph_ase_sf"/>
</dbReference>
<dbReference type="AlphaFoldDB" id="A0A1S3XYF6"/>
<dbReference type="SUPFAM" id="SSF56219">
    <property type="entry name" value="DNase I-like"/>
    <property type="match status" value="1"/>
</dbReference>
<accession>A0A1S3XYF6</accession>
<gene>
    <name evidence="2" type="primary">LOC107770193</name>
</gene>
<reference evidence="2" key="1">
    <citation type="submission" date="2025-08" db="UniProtKB">
        <authorList>
            <consortium name="RefSeq"/>
        </authorList>
    </citation>
    <scope>IDENTIFICATION</scope>
</reference>
<evidence type="ECO:0000313" key="2">
    <source>
        <dbReference type="RefSeq" id="XP_016444958.1"/>
    </source>
</evidence>
<dbReference type="Gene3D" id="3.60.10.10">
    <property type="entry name" value="Endonuclease/exonuclease/phosphatase"/>
    <property type="match status" value="1"/>
</dbReference>
<dbReference type="Pfam" id="PF03372">
    <property type="entry name" value="Exo_endo_phos"/>
    <property type="match status" value="1"/>
</dbReference>
<dbReference type="InterPro" id="IPR005135">
    <property type="entry name" value="Endo/exonuclease/phosphatase"/>
</dbReference>
<dbReference type="OrthoDB" id="1930966at2759"/>
<dbReference type="GO" id="GO:0003824">
    <property type="term" value="F:catalytic activity"/>
    <property type="evidence" value="ECO:0007669"/>
    <property type="project" value="InterPro"/>
</dbReference>
<name>A0A1S3XYF6_TOBAC</name>
<proteinExistence type="predicted"/>
<organism evidence="2">
    <name type="scientific">Nicotiana tabacum</name>
    <name type="common">Common tobacco</name>
    <dbReference type="NCBI Taxonomy" id="4097"/>
    <lineage>
        <taxon>Eukaryota</taxon>
        <taxon>Viridiplantae</taxon>
        <taxon>Streptophyta</taxon>
        <taxon>Embryophyta</taxon>
        <taxon>Tracheophyta</taxon>
        <taxon>Spermatophyta</taxon>
        <taxon>Magnoliopsida</taxon>
        <taxon>eudicotyledons</taxon>
        <taxon>Gunneridae</taxon>
        <taxon>Pentapetalae</taxon>
        <taxon>asterids</taxon>
        <taxon>lamiids</taxon>
        <taxon>Solanales</taxon>
        <taxon>Solanaceae</taxon>
        <taxon>Nicotianoideae</taxon>
        <taxon>Nicotianeae</taxon>
        <taxon>Nicotiana</taxon>
    </lineage>
</organism>
<dbReference type="OMA" id="STVPWMI"/>
<feature type="domain" description="Endonuclease/exonuclease/phosphatase" evidence="1">
    <location>
        <begin position="69"/>
        <end position="187"/>
    </location>
</feature>
<evidence type="ECO:0000259" key="1">
    <source>
        <dbReference type="Pfam" id="PF03372"/>
    </source>
</evidence>
<dbReference type="PANTHER" id="PTHR33710">
    <property type="entry name" value="BNAC02G09200D PROTEIN"/>
    <property type="match status" value="1"/>
</dbReference>